<dbReference type="GO" id="GO:0000480">
    <property type="term" value="P:endonucleolytic cleavage in 5'-ETS of tricistronic rRNA transcript (SSU-rRNA, 5.8S rRNA, LSU-rRNA)"/>
    <property type="evidence" value="ECO:0007669"/>
    <property type="project" value="TreeGrafter"/>
</dbReference>
<dbReference type="InterPro" id="IPR001313">
    <property type="entry name" value="Pumilio_RNA-bd_rpt"/>
</dbReference>
<dbReference type="InterPro" id="IPR040000">
    <property type="entry name" value="NOP9"/>
</dbReference>
<sequence>MPRENRKRGKRHRKTEEQPQEEVQAVQQPEEPEAGPSWIVQKQDAQADIEAPFGYLDTDVKAYFRSVDVQMRQWQDGTVEVDEDEKRAFFMAALTEMNEKEKQLATDPDCSVILERVVHSMDDFARRVFADRLAGSYEILSKHRFASHVIQTLITLGAETVSRETTGSLPKDCPPELPTMTQIILEVADDMTPSIPVLLNDPFASHIIRALLSVLAGLPLNLSSASQSKKSKKWKDRQGEMKSVFEEDRAAVQLKFPSTFGEKASVIIRTTQQSMSANEVRACAASKVACPTLDVLITVEAERGLSNVTGSLMDMVTSGLVEETLNGESTDSEPSAYIATLLKDTTSSHLLETILARAPAAVFNRIWAQYLCPNGDPSKIAVHPVSNFVFAKAVARASAEQLEVVGQKWWNRAVKAGRLGVIKAIVDRAVELGNGAAAEGLWTGVKEAFEVTPETSDEDTINTIMRLKTLPDYLASEQSEPNVQGALLLQAIVRLPDPHNKALLDAILGLPIPTLTKLAHHPVSSRLLDALLDSSAVPHGAKRRFVLLWIDHYAELVDDRIGSRVGERCWKWCDTYTKEKIARSVMHQEQQLAASYFGKYFARALHLYVLRTKPAEWRDMMGKARKEELERQQGVEKAAKPVDATATAPATAEPPVEKKKSKKRKAEKDSDEIDSLFKKARKMQKGALETLVPEQDGGEQVAMDVDSRVLAAIKSAPAGHSGKKKKPRH</sequence>
<dbReference type="PANTHER" id="PTHR13102:SF0">
    <property type="entry name" value="NUCLEOLAR PROTEIN 9"/>
    <property type="match status" value="1"/>
</dbReference>
<dbReference type="SUPFAM" id="SSF48371">
    <property type="entry name" value="ARM repeat"/>
    <property type="match status" value="2"/>
</dbReference>
<dbReference type="GO" id="GO:0030686">
    <property type="term" value="C:90S preribosome"/>
    <property type="evidence" value="ECO:0007669"/>
    <property type="project" value="TreeGrafter"/>
</dbReference>
<evidence type="ECO:0000313" key="6">
    <source>
        <dbReference type="EMBL" id="KIY61837.1"/>
    </source>
</evidence>
<dbReference type="Gene3D" id="1.25.10.10">
    <property type="entry name" value="Leucine-rich Repeat Variant"/>
    <property type="match status" value="2"/>
</dbReference>
<gene>
    <name evidence="6" type="ORF">CYLTODRAFT_495010</name>
</gene>
<dbReference type="OrthoDB" id="392571at2759"/>
<dbReference type="GO" id="GO:0000447">
    <property type="term" value="P:endonucleolytic cleavage in ITS1 to separate SSU-rRNA from 5.8S rRNA and LSU-rRNA from tricistronic rRNA transcript (SSU-rRNA, 5.8S rRNA, LSU-rRNA)"/>
    <property type="evidence" value="ECO:0007669"/>
    <property type="project" value="TreeGrafter"/>
</dbReference>
<dbReference type="GO" id="GO:0000472">
    <property type="term" value="P:endonucleolytic cleavage to generate mature 5'-end of SSU-rRNA from (SSU-rRNA, 5.8S rRNA, LSU-rRNA)"/>
    <property type="evidence" value="ECO:0007669"/>
    <property type="project" value="TreeGrafter"/>
</dbReference>
<dbReference type="STRING" id="1314674.A0A0D7AUF6"/>
<feature type="region of interest" description="Disordered" evidence="5">
    <location>
        <begin position="1"/>
        <end position="37"/>
    </location>
</feature>
<dbReference type="AlphaFoldDB" id="A0A0D7AUF6"/>
<evidence type="ECO:0000256" key="5">
    <source>
        <dbReference type="SAM" id="MobiDB-lite"/>
    </source>
</evidence>
<feature type="compositionally biased region" description="Low complexity" evidence="5">
    <location>
        <begin position="641"/>
        <end position="654"/>
    </location>
</feature>
<protein>
    <recommendedName>
        <fullName evidence="1">Nucleolar protein 9</fullName>
    </recommendedName>
    <alternativeName>
        <fullName evidence="3 4">Pumilio domain-containing protein NOP9</fullName>
    </alternativeName>
</protein>
<dbReference type="Pfam" id="PF22493">
    <property type="entry name" value="PUF_NOP9"/>
    <property type="match status" value="1"/>
</dbReference>
<evidence type="ECO:0000313" key="7">
    <source>
        <dbReference type="Proteomes" id="UP000054007"/>
    </source>
</evidence>
<evidence type="ECO:0000256" key="2">
    <source>
        <dbReference type="ARBA" id="ARBA00022737"/>
    </source>
</evidence>
<feature type="region of interest" description="Disordered" evidence="5">
    <location>
        <begin position="628"/>
        <end position="675"/>
    </location>
</feature>
<feature type="compositionally biased region" description="Basic residues" evidence="5">
    <location>
        <begin position="1"/>
        <end position="13"/>
    </location>
</feature>
<reference evidence="6 7" key="1">
    <citation type="journal article" date="2015" name="Fungal Genet. Biol.">
        <title>Evolution of novel wood decay mechanisms in Agaricales revealed by the genome sequences of Fistulina hepatica and Cylindrobasidium torrendii.</title>
        <authorList>
            <person name="Floudas D."/>
            <person name="Held B.W."/>
            <person name="Riley R."/>
            <person name="Nagy L.G."/>
            <person name="Koehler G."/>
            <person name="Ransdell A.S."/>
            <person name="Younus H."/>
            <person name="Chow J."/>
            <person name="Chiniquy J."/>
            <person name="Lipzen A."/>
            <person name="Tritt A."/>
            <person name="Sun H."/>
            <person name="Haridas S."/>
            <person name="LaButti K."/>
            <person name="Ohm R.A."/>
            <person name="Kues U."/>
            <person name="Blanchette R.A."/>
            <person name="Grigoriev I.V."/>
            <person name="Minto R.E."/>
            <person name="Hibbett D.S."/>
        </authorList>
    </citation>
    <scope>NUCLEOTIDE SEQUENCE [LARGE SCALE GENOMIC DNA]</scope>
    <source>
        <strain evidence="6 7">FP15055 ss-10</strain>
    </source>
</reference>
<proteinExistence type="predicted"/>
<dbReference type="GO" id="GO:0003723">
    <property type="term" value="F:RNA binding"/>
    <property type="evidence" value="ECO:0007669"/>
    <property type="project" value="InterPro"/>
</dbReference>
<dbReference type="GO" id="GO:0000056">
    <property type="term" value="P:ribosomal small subunit export from nucleus"/>
    <property type="evidence" value="ECO:0007669"/>
    <property type="project" value="TreeGrafter"/>
</dbReference>
<dbReference type="PANTHER" id="PTHR13102">
    <property type="entry name" value="NUCLEOLAR PROTEIN 9"/>
    <property type="match status" value="1"/>
</dbReference>
<dbReference type="EMBL" id="KN880862">
    <property type="protein sequence ID" value="KIY61837.1"/>
    <property type="molecule type" value="Genomic_DNA"/>
</dbReference>
<evidence type="ECO:0000256" key="1">
    <source>
        <dbReference type="ARBA" id="ARBA00016427"/>
    </source>
</evidence>
<organism evidence="6 7">
    <name type="scientific">Cylindrobasidium torrendii FP15055 ss-10</name>
    <dbReference type="NCBI Taxonomy" id="1314674"/>
    <lineage>
        <taxon>Eukaryota</taxon>
        <taxon>Fungi</taxon>
        <taxon>Dikarya</taxon>
        <taxon>Basidiomycota</taxon>
        <taxon>Agaricomycotina</taxon>
        <taxon>Agaricomycetes</taxon>
        <taxon>Agaricomycetidae</taxon>
        <taxon>Agaricales</taxon>
        <taxon>Marasmiineae</taxon>
        <taxon>Physalacriaceae</taxon>
        <taxon>Cylindrobasidium</taxon>
    </lineage>
</organism>
<dbReference type="InterPro" id="IPR011989">
    <property type="entry name" value="ARM-like"/>
</dbReference>
<dbReference type="Proteomes" id="UP000054007">
    <property type="component" value="Unassembled WGS sequence"/>
</dbReference>
<dbReference type="GO" id="GO:0030688">
    <property type="term" value="C:preribosome, small subunit precursor"/>
    <property type="evidence" value="ECO:0007669"/>
    <property type="project" value="TreeGrafter"/>
</dbReference>
<dbReference type="InterPro" id="IPR016024">
    <property type="entry name" value="ARM-type_fold"/>
</dbReference>
<keyword evidence="2" id="KW-0677">Repeat</keyword>
<name>A0A0D7AUF6_9AGAR</name>
<dbReference type="GO" id="GO:0005730">
    <property type="term" value="C:nucleolus"/>
    <property type="evidence" value="ECO:0007669"/>
    <property type="project" value="TreeGrafter"/>
</dbReference>
<keyword evidence="7" id="KW-1185">Reference proteome</keyword>
<feature type="compositionally biased region" description="Basic and acidic residues" evidence="5">
    <location>
        <begin position="628"/>
        <end position="640"/>
    </location>
</feature>
<dbReference type="SMART" id="SM00025">
    <property type="entry name" value="Pumilio"/>
    <property type="match status" value="6"/>
</dbReference>
<evidence type="ECO:0000256" key="3">
    <source>
        <dbReference type="ARBA" id="ARBA00030932"/>
    </source>
</evidence>
<evidence type="ECO:0000256" key="4">
    <source>
        <dbReference type="ARBA" id="ARBA00031929"/>
    </source>
</evidence>
<accession>A0A0D7AUF6</accession>